<keyword evidence="2" id="KW-0328">Glycosyltransferase</keyword>
<evidence type="ECO:0000256" key="4">
    <source>
        <dbReference type="ARBA" id="ARBA00022692"/>
    </source>
</evidence>
<evidence type="ECO:0000256" key="3">
    <source>
        <dbReference type="ARBA" id="ARBA00022679"/>
    </source>
</evidence>
<dbReference type="AlphaFoldDB" id="A0A2T6BBN5"/>
<dbReference type="InterPro" id="IPR029044">
    <property type="entry name" value="Nucleotide-diphossugar_trans"/>
</dbReference>
<dbReference type="Proteomes" id="UP000244224">
    <property type="component" value="Unassembled WGS sequence"/>
</dbReference>
<dbReference type="InterPro" id="IPR050321">
    <property type="entry name" value="Glycosyltr_2/OpgH_subfam"/>
</dbReference>
<evidence type="ECO:0000259" key="8">
    <source>
        <dbReference type="Pfam" id="PF05157"/>
    </source>
</evidence>
<keyword evidence="10" id="KW-1185">Reference proteome</keyword>
<dbReference type="SUPFAM" id="SSF160246">
    <property type="entry name" value="EspE N-terminal domain-like"/>
    <property type="match status" value="1"/>
</dbReference>
<dbReference type="EMBL" id="QBKP01000001">
    <property type="protein sequence ID" value="PTX53479.1"/>
    <property type="molecule type" value="Genomic_DNA"/>
</dbReference>
<comment type="caution">
    <text evidence="9">The sequence shown here is derived from an EMBL/GenBank/DDBJ whole genome shotgun (WGS) entry which is preliminary data.</text>
</comment>
<keyword evidence="4 7" id="KW-0812">Transmembrane</keyword>
<dbReference type="RefSeq" id="WP_108127174.1">
    <property type="nucleotide sequence ID" value="NZ_QBKP01000001.1"/>
</dbReference>
<feature type="domain" description="Type II secretion system protein GspE N-terminal" evidence="8">
    <location>
        <begin position="74"/>
        <end position="158"/>
    </location>
</feature>
<dbReference type="Pfam" id="PF13641">
    <property type="entry name" value="Glyco_tranf_2_3"/>
    <property type="match status" value="1"/>
</dbReference>
<dbReference type="InterPro" id="IPR007831">
    <property type="entry name" value="T2SS_GspE_N"/>
</dbReference>
<dbReference type="GO" id="GO:0016020">
    <property type="term" value="C:membrane"/>
    <property type="evidence" value="ECO:0007669"/>
    <property type="project" value="UniProtKB-SubCell"/>
</dbReference>
<dbReference type="GO" id="GO:0016757">
    <property type="term" value="F:glycosyltransferase activity"/>
    <property type="evidence" value="ECO:0007669"/>
    <property type="project" value="UniProtKB-KW"/>
</dbReference>
<dbReference type="SUPFAM" id="SSF53448">
    <property type="entry name" value="Nucleotide-diphospho-sugar transferases"/>
    <property type="match status" value="1"/>
</dbReference>
<dbReference type="Pfam" id="PF05157">
    <property type="entry name" value="MshEN"/>
    <property type="match status" value="1"/>
</dbReference>
<accession>A0A2T6BBN5</accession>
<name>A0A2T6BBN5_9RHOB</name>
<comment type="subcellular location">
    <subcellularLocation>
        <location evidence="1">Membrane</location>
        <topology evidence="1">Multi-pass membrane protein</topology>
    </subcellularLocation>
</comment>
<evidence type="ECO:0000256" key="5">
    <source>
        <dbReference type="ARBA" id="ARBA00022989"/>
    </source>
</evidence>
<evidence type="ECO:0000313" key="10">
    <source>
        <dbReference type="Proteomes" id="UP000244224"/>
    </source>
</evidence>
<feature type="transmembrane region" description="Helical" evidence="7">
    <location>
        <begin position="539"/>
        <end position="561"/>
    </location>
</feature>
<dbReference type="OrthoDB" id="7431422at2"/>
<evidence type="ECO:0000256" key="2">
    <source>
        <dbReference type="ARBA" id="ARBA00022676"/>
    </source>
</evidence>
<gene>
    <name evidence="9" type="ORF">C8N34_101396</name>
</gene>
<evidence type="ECO:0000313" key="9">
    <source>
        <dbReference type="EMBL" id="PTX53479.1"/>
    </source>
</evidence>
<dbReference type="PANTHER" id="PTHR43867:SF2">
    <property type="entry name" value="CELLULOSE SYNTHASE CATALYTIC SUBUNIT A [UDP-FORMING]"/>
    <property type="match status" value="1"/>
</dbReference>
<proteinExistence type="predicted"/>
<dbReference type="InterPro" id="IPR037257">
    <property type="entry name" value="T2SS_E_N_sf"/>
</dbReference>
<evidence type="ECO:0000256" key="7">
    <source>
        <dbReference type="SAM" id="Phobius"/>
    </source>
</evidence>
<evidence type="ECO:0000256" key="1">
    <source>
        <dbReference type="ARBA" id="ARBA00004141"/>
    </source>
</evidence>
<dbReference type="CDD" id="cd06427">
    <property type="entry name" value="CESA_like_2"/>
    <property type="match status" value="1"/>
</dbReference>
<keyword evidence="3 9" id="KW-0808">Transferase</keyword>
<keyword evidence="5 7" id="KW-1133">Transmembrane helix</keyword>
<keyword evidence="6 7" id="KW-0472">Membrane</keyword>
<dbReference type="Gene3D" id="3.90.550.10">
    <property type="entry name" value="Spore Coat Polysaccharide Biosynthesis Protein SpsA, Chain A"/>
    <property type="match status" value="1"/>
</dbReference>
<evidence type="ECO:0000256" key="6">
    <source>
        <dbReference type="ARBA" id="ARBA00023136"/>
    </source>
</evidence>
<feature type="transmembrane region" description="Helical" evidence="7">
    <location>
        <begin position="493"/>
        <end position="519"/>
    </location>
</feature>
<organism evidence="9 10">
    <name type="scientific">Gemmobacter caeni</name>
    <dbReference type="NCBI Taxonomy" id="589035"/>
    <lineage>
        <taxon>Bacteria</taxon>
        <taxon>Pseudomonadati</taxon>
        <taxon>Pseudomonadota</taxon>
        <taxon>Alphaproteobacteria</taxon>
        <taxon>Rhodobacterales</taxon>
        <taxon>Paracoccaceae</taxon>
        <taxon>Gemmobacter</taxon>
    </lineage>
</organism>
<reference evidence="9 10" key="1">
    <citation type="submission" date="2018-04" db="EMBL/GenBank/DDBJ databases">
        <title>Genomic Encyclopedia of Archaeal and Bacterial Type Strains, Phase II (KMG-II): from individual species to whole genera.</title>
        <authorList>
            <person name="Goeker M."/>
        </authorList>
    </citation>
    <scope>NUCLEOTIDE SEQUENCE [LARGE SCALE GENOMIC DNA]</scope>
    <source>
        <strain evidence="9 10">DSM 21823</strain>
    </source>
</reference>
<dbReference type="PANTHER" id="PTHR43867">
    <property type="entry name" value="CELLULOSE SYNTHASE CATALYTIC SUBUNIT A [UDP-FORMING]"/>
    <property type="match status" value="1"/>
</dbReference>
<protein>
    <submittedName>
        <fullName evidence="9">Cellulose synthase/poly-beta-1,6-N-acetylglucosamine synthase-like glycosyltransferase</fullName>
    </submittedName>
</protein>
<sequence length="617" mass="69252">MTAHRPELRQDRTAPVAGGGGLGVALLREGLVPPHEIVTALADVQATHHDLADALRGGGPQRPAVYDSMARHWRVDIANLSRQPPDPRLIDRLGIAACLRDRLVPWRQSGALTIIAVSHPDVFHRQQCSLEAVFGPVGMAIAPPEEIEAALIAVRGPQMDRAARFKVAAEESCRDWGGHRHASVARTALVLAIIWLTLAPVSLAAALAFWAVLTLLFATLMKSAAILAALRKPPPEPPLPHIARQPAISIMVALYREADIAPRLVRRLGRLDYPRDCLEILLVVEEEDSLTRAALASARLPDWMRVVVVPDGPLKTKPRALNHALKACRGTIIGVYDAEDAPEPDQLRRVVERFHRRGPEVACLQGVLDFYNPQTNWLSRCFTMEYATWFRIILPGLERLRLAIPLGGTTLFFRRDALERLGGWDAYNVTEDADLGIRLARHGFRTELLPTTTFEEANCRALPWIRQRSRWLKGYMMTYAVHMRSPRLLLRQLGWWKFAGFQVFFLTTLSQFLLAPVMWSFWLVPLGVPHPLVTAMPGWLYALTAGIFMFTEVMLLIVTLVSLRLTPNRINPLWAPVLHFYFPLGALASYKAAWELVTRPFWWDKTHHGLFDPLNDG</sequence>